<evidence type="ECO:0000313" key="1">
    <source>
        <dbReference type="EMBL" id="OMP06307.1"/>
    </source>
</evidence>
<accession>A0A1R3KGS7</accession>
<dbReference type="EMBL" id="AWWV01004960">
    <property type="protein sequence ID" value="OMP06307.1"/>
    <property type="molecule type" value="Genomic_DNA"/>
</dbReference>
<reference evidence="1 2" key="1">
    <citation type="submission" date="2013-09" db="EMBL/GenBank/DDBJ databases">
        <title>Corchorus capsularis genome sequencing.</title>
        <authorList>
            <person name="Alam M."/>
            <person name="Haque M.S."/>
            <person name="Islam M.S."/>
            <person name="Emdad E.M."/>
            <person name="Islam M.M."/>
            <person name="Ahmed B."/>
            <person name="Halim A."/>
            <person name="Hossen Q.M.M."/>
            <person name="Hossain M.Z."/>
            <person name="Ahmed R."/>
            <person name="Khan M.M."/>
            <person name="Islam R."/>
            <person name="Rashid M.M."/>
            <person name="Khan S.A."/>
            <person name="Rahman M.S."/>
            <person name="Alam M."/>
        </authorList>
    </citation>
    <scope>NUCLEOTIDE SEQUENCE [LARGE SCALE GENOMIC DNA]</scope>
    <source>
        <strain evidence="2">cv. CVL-1</strain>
        <tissue evidence="1">Whole seedling</tissue>
    </source>
</reference>
<evidence type="ECO:0000313" key="2">
    <source>
        <dbReference type="Proteomes" id="UP000188268"/>
    </source>
</evidence>
<keyword evidence="2" id="KW-1185">Reference proteome</keyword>
<dbReference type="Proteomes" id="UP000188268">
    <property type="component" value="Unassembled WGS sequence"/>
</dbReference>
<name>A0A1R3KGS7_COCAP</name>
<organism evidence="1 2">
    <name type="scientific">Corchorus capsularis</name>
    <name type="common">Jute</name>
    <dbReference type="NCBI Taxonomy" id="210143"/>
    <lineage>
        <taxon>Eukaryota</taxon>
        <taxon>Viridiplantae</taxon>
        <taxon>Streptophyta</taxon>
        <taxon>Embryophyta</taxon>
        <taxon>Tracheophyta</taxon>
        <taxon>Spermatophyta</taxon>
        <taxon>Magnoliopsida</taxon>
        <taxon>eudicotyledons</taxon>
        <taxon>Gunneridae</taxon>
        <taxon>Pentapetalae</taxon>
        <taxon>rosids</taxon>
        <taxon>malvids</taxon>
        <taxon>Malvales</taxon>
        <taxon>Malvaceae</taxon>
        <taxon>Grewioideae</taxon>
        <taxon>Apeibeae</taxon>
        <taxon>Corchorus</taxon>
    </lineage>
</organism>
<sequence>MSFDYKPTGSVDRVQLVVISRSVV</sequence>
<proteinExistence type="predicted"/>
<dbReference type="Gramene" id="OMP06307">
    <property type="protein sequence ID" value="OMP06307"/>
    <property type="gene ID" value="CCACVL1_01632"/>
</dbReference>
<gene>
    <name evidence="1" type="ORF">CCACVL1_01632</name>
</gene>
<comment type="caution">
    <text evidence="1">The sequence shown here is derived from an EMBL/GenBank/DDBJ whole genome shotgun (WGS) entry which is preliminary data.</text>
</comment>
<protein>
    <submittedName>
        <fullName evidence="1">Uncharacterized protein</fullName>
    </submittedName>
</protein>
<dbReference type="AlphaFoldDB" id="A0A1R3KGS7"/>